<sequence length="320" mass="36995">MTPRPFPPDANRSDRLPVIILAGPTAVGKTALSLALATELQTDIVNADSMQVYRFMDIGTAKPSPEERARVPHHLIDVVNPDEDFDAARYLEYARPVVNACHGRGKIPLVVGGTGLYLKVLTRGICPGPPSDPAVRRALQDELESRGLEALHRRLLQVDPEMGRRLHPHDRQRILRALEVFRASGTPLSQWQSRHRFRDTLYPSVKIALHRDREDLYRRIKRRVLQMMEQGFLQEVKDLLARGYRPELKPMQSLGYRHLIRFLEGAVTLERAVEEIQRDTRRYAKRQLTWFRNDPEFRWFPPEDHPAVLRHIRAILSTLR</sequence>
<dbReference type="RefSeq" id="WP_137425420.1">
    <property type="nucleotide sequence ID" value="NZ_CP040098.1"/>
</dbReference>
<dbReference type="EMBL" id="CP040098">
    <property type="protein sequence ID" value="QCQ23140.1"/>
    <property type="molecule type" value="Genomic_DNA"/>
</dbReference>
<feature type="site" description="Interaction with substrate tRNA" evidence="10">
    <location>
        <position position="136"/>
    </location>
</feature>
<evidence type="ECO:0000256" key="4">
    <source>
        <dbReference type="ARBA" id="ARBA00022679"/>
    </source>
</evidence>
<evidence type="ECO:0000256" key="5">
    <source>
        <dbReference type="ARBA" id="ARBA00022694"/>
    </source>
</evidence>
<dbReference type="Pfam" id="PF01715">
    <property type="entry name" value="IPPT"/>
    <property type="match status" value="1"/>
</dbReference>
<dbReference type="GO" id="GO:0006400">
    <property type="term" value="P:tRNA modification"/>
    <property type="evidence" value="ECO:0007669"/>
    <property type="project" value="TreeGrafter"/>
</dbReference>
<accession>A0A4P8L5E9</accession>
<dbReference type="GO" id="GO:0052381">
    <property type="term" value="F:tRNA dimethylallyltransferase activity"/>
    <property type="evidence" value="ECO:0007669"/>
    <property type="project" value="UniProtKB-UniRule"/>
</dbReference>
<dbReference type="PANTHER" id="PTHR11088">
    <property type="entry name" value="TRNA DIMETHYLALLYLTRANSFERASE"/>
    <property type="match status" value="1"/>
</dbReference>
<evidence type="ECO:0000256" key="11">
    <source>
        <dbReference type="RuleBase" id="RU003783"/>
    </source>
</evidence>
<proteinExistence type="inferred from homology"/>
<dbReference type="Gene3D" id="1.10.20.140">
    <property type="match status" value="1"/>
</dbReference>
<dbReference type="KEGG" id="dax:FDQ92_13740"/>
<comment type="similarity">
    <text evidence="3 10 13">Belongs to the IPP transferase family.</text>
</comment>
<evidence type="ECO:0000256" key="10">
    <source>
        <dbReference type="HAMAP-Rule" id="MF_00185"/>
    </source>
</evidence>
<evidence type="ECO:0000256" key="6">
    <source>
        <dbReference type="ARBA" id="ARBA00022741"/>
    </source>
</evidence>
<dbReference type="InterPro" id="IPR039657">
    <property type="entry name" value="Dimethylallyltransferase"/>
</dbReference>
<evidence type="ECO:0000256" key="12">
    <source>
        <dbReference type="RuleBase" id="RU003784"/>
    </source>
</evidence>
<protein>
    <recommendedName>
        <fullName evidence="10">tRNA dimethylallyltransferase</fullName>
        <ecNumber evidence="10">2.5.1.75</ecNumber>
    </recommendedName>
    <alternativeName>
        <fullName evidence="10">Dimethylallyl diphosphate:tRNA dimethylallyltransferase</fullName>
        <shortName evidence="10">DMAPP:tRNA dimethylallyltransferase</shortName>
        <shortName evidence="10">DMATase</shortName>
    </alternativeName>
    <alternativeName>
        <fullName evidence="10">Isopentenyl-diphosphate:tRNA isopentenyltransferase</fullName>
        <shortName evidence="10">IPP transferase</shortName>
        <shortName evidence="10">IPPT</shortName>
        <shortName evidence="10">IPTase</shortName>
    </alternativeName>
</protein>
<gene>
    <name evidence="10 14" type="primary">miaA</name>
    <name evidence="14" type="ORF">FDQ92_13740</name>
</gene>
<dbReference type="PANTHER" id="PTHR11088:SF60">
    <property type="entry name" value="TRNA DIMETHYLALLYLTRANSFERASE"/>
    <property type="match status" value="1"/>
</dbReference>
<dbReference type="FunFam" id="1.10.20.140:FF:000001">
    <property type="entry name" value="tRNA dimethylallyltransferase"/>
    <property type="match status" value="1"/>
</dbReference>
<keyword evidence="15" id="KW-1185">Reference proteome</keyword>
<dbReference type="InterPro" id="IPR027417">
    <property type="entry name" value="P-loop_NTPase"/>
</dbReference>
<reference evidence="14 15" key="1">
    <citation type="submission" date="2019-05" db="EMBL/GenBank/DDBJ databases">
        <title>The Complete Genome Sequence of the n-alkane-degrading Desulfoglaeba alkanexedens ALDC reveals multiple alkylsuccinate synthase gene clusters.</title>
        <authorList>
            <person name="Callaghan A.V."/>
            <person name="Davidova I.A."/>
            <person name="Duncan K.E."/>
            <person name="Morris B."/>
            <person name="McInerney M.J."/>
        </authorList>
    </citation>
    <scope>NUCLEOTIDE SEQUENCE [LARGE SCALE GENOMIC DNA]</scope>
    <source>
        <strain evidence="14 15">ALDC</strain>
    </source>
</reference>
<organism evidence="14 15">
    <name type="scientific">Desulfoglaeba alkanexedens ALDC</name>
    <dbReference type="NCBI Taxonomy" id="980445"/>
    <lineage>
        <taxon>Bacteria</taxon>
        <taxon>Pseudomonadati</taxon>
        <taxon>Thermodesulfobacteriota</taxon>
        <taxon>Syntrophobacteria</taxon>
        <taxon>Syntrophobacterales</taxon>
        <taxon>Syntrophobacteraceae</taxon>
        <taxon>Desulfoglaeba</taxon>
    </lineage>
</organism>
<keyword evidence="4 10" id="KW-0808">Transferase</keyword>
<comment type="cofactor">
    <cofactor evidence="1 10">
        <name>Mg(2+)</name>
        <dbReference type="ChEBI" id="CHEBI:18420"/>
    </cofactor>
</comment>
<feature type="region of interest" description="Interaction with substrate tRNA" evidence="10">
    <location>
        <begin position="172"/>
        <end position="176"/>
    </location>
</feature>
<feature type="binding site" evidence="10">
    <location>
        <begin position="23"/>
        <end position="30"/>
    </location>
    <ligand>
        <name>ATP</name>
        <dbReference type="ChEBI" id="CHEBI:30616"/>
    </ligand>
</feature>
<reference evidence="14 15" key="2">
    <citation type="submission" date="2019-05" db="EMBL/GenBank/DDBJ databases">
        <authorList>
            <person name="Suflita J.M."/>
            <person name="Marks C.R."/>
        </authorList>
    </citation>
    <scope>NUCLEOTIDE SEQUENCE [LARGE SCALE GENOMIC DNA]</scope>
    <source>
        <strain evidence="14 15">ALDC</strain>
    </source>
</reference>
<evidence type="ECO:0000256" key="1">
    <source>
        <dbReference type="ARBA" id="ARBA00001946"/>
    </source>
</evidence>
<keyword evidence="7 10" id="KW-0067">ATP-binding</keyword>
<evidence type="ECO:0000256" key="3">
    <source>
        <dbReference type="ARBA" id="ARBA00005842"/>
    </source>
</evidence>
<evidence type="ECO:0000256" key="2">
    <source>
        <dbReference type="ARBA" id="ARBA00003213"/>
    </source>
</evidence>
<evidence type="ECO:0000256" key="8">
    <source>
        <dbReference type="ARBA" id="ARBA00022842"/>
    </source>
</evidence>
<dbReference type="Gene3D" id="3.40.50.300">
    <property type="entry name" value="P-loop containing nucleotide triphosphate hydrolases"/>
    <property type="match status" value="1"/>
</dbReference>
<keyword evidence="8 10" id="KW-0460">Magnesium</keyword>
<keyword evidence="5 10" id="KW-0819">tRNA processing</keyword>
<dbReference type="OrthoDB" id="9776390at2"/>
<feature type="region of interest" description="Interaction with substrate tRNA" evidence="10">
    <location>
        <begin position="48"/>
        <end position="51"/>
    </location>
</feature>
<evidence type="ECO:0000256" key="13">
    <source>
        <dbReference type="RuleBase" id="RU003785"/>
    </source>
</evidence>
<dbReference type="Proteomes" id="UP000298602">
    <property type="component" value="Chromosome"/>
</dbReference>
<comment type="function">
    <text evidence="2 10 12">Catalyzes the transfer of a dimethylallyl group onto the adenine at position 37 in tRNAs that read codons beginning with uridine, leading to the formation of N6-(dimethylallyl)adenosine (i(6)A).</text>
</comment>
<evidence type="ECO:0000256" key="9">
    <source>
        <dbReference type="ARBA" id="ARBA00049563"/>
    </source>
</evidence>
<feature type="site" description="Interaction with substrate tRNA" evidence="10">
    <location>
        <position position="114"/>
    </location>
</feature>
<dbReference type="AlphaFoldDB" id="A0A4P8L5E9"/>
<dbReference type="EC" id="2.5.1.75" evidence="10"/>
<feature type="binding site" evidence="10">
    <location>
        <begin position="25"/>
        <end position="30"/>
    </location>
    <ligand>
        <name>substrate</name>
    </ligand>
</feature>
<evidence type="ECO:0000256" key="7">
    <source>
        <dbReference type="ARBA" id="ARBA00022840"/>
    </source>
</evidence>
<dbReference type="SUPFAM" id="SSF52540">
    <property type="entry name" value="P-loop containing nucleoside triphosphate hydrolases"/>
    <property type="match status" value="2"/>
</dbReference>
<keyword evidence="6 10" id="KW-0547">Nucleotide-binding</keyword>
<comment type="caution">
    <text evidence="10">Lacks conserved residue(s) required for the propagation of feature annotation.</text>
</comment>
<dbReference type="HAMAP" id="MF_00185">
    <property type="entry name" value="IPP_trans"/>
    <property type="match status" value="1"/>
</dbReference>
<dbReference type="NCBIfam" id="TIGR00174">
    <property type="entry name" value="miaA"/>
    <property type="match status" value="1"/>
</dbReference>
<comment type="subunit">
    <text evidence="10">Monomer.</text>
</comment>
<name>A0A4P8L5E9_9BACT</name>
<evidence type="ECO:0000313" key="14">
    <source>
        <dbReference type="EMBL" id="QCQ23140.1"/>
    </source>
</evidence>
<dbReference type="GO" id="GO:0005524">
    <property type="term" value="F:ATP binding"/>
    <property type="evidence" value="ECO:0007669"/>
    <property type="project" value="UniProtKB-UniRule"/>
</dbReference>
<dbReference type="InterPro" id="IPR018022">
    <property type="entry name" value="IPT"/>
</dbReference>
<comment type="catalytic activity">
    <reaction evidence="9 10 11">
        <text>adenosine(37) in tRNA + dimethylallyl diphosphate = N(6)-dimethylallyladenosine(37) in tRNA + diphosphate</text>
        <dbReference type="Rhea" id="RHEA:26482"/>
        <dbReference type="Rhea" id="RHEA-COMP:10162"/>
        <dbReference type="Rhea" id="RHEA-COMP:10375"/>
        <dbReference type="ChEBI" id="CHEBI:33019"/>
        <dbReference type="ChEBI" id="CHEBI:57623"/>
        <dbReference type="ChEBI" id="CHEBI:74411"/>
        <dbReference type="ChEBI" id="CHEBI:74415"/>
        <dbReference type="EC" id="2.5.1.75"/>
    </reaction>
</comment>
<evidence type="ECO:0000313" key="15">
    <source>
        <dbReference type="Proteomes" id="UP000298602"/>
    </source>
</evidence>